<dbReference type="OMA" id="PYIYNPD"/>
<dbReference type="KEGG" id="tatv:25784913"/>
<dbReference type="SUPFAM" id="SSF103473">
    <property type="entry name" value="MFS general substrate transporter"/>
    <property type="match status" value="1"/>
</dbReference>
<evidence type="ECO:0000313" key="8">
    <source>
        <dbReference type="EMBL" id="EHK49263.1"/>
    </source>
</evidence>
<dbReference type="GO" id="GO:0005351">
    <property type="term" value="F:carbohydrate:proton symporter activity"/>
    <property type="evidence" value="ECO:0007669"/>
    <property type="project" value="TreeGrafter"/>
</dbReference>
<feature type="transmembrane region" description="Helical" evidence="6">
    <location>
        <begin position="142"/>
        <end position="165"/>
    </location>
</feature>
<evidence type="ECO:0000256" key="2">
    <source>
        <dbReference type="ARBA" id="ARBA00010992"/>
    </source>
</evidence>
<dbReference type="InterPro" id="IPR020846">
    <property type="entry name" value="MFS_dom"/>
</dbReference>
<evidence type="ECO:0000259" key="7">
    <source>
        <dbReference type="PROSITE" id="PS50850"/>
    </source>
</evidence>
<evidence type="ECO:0000256" key="1">
    <source>
        <dbReference type="ARBA" id="ARBA00004141"/>
    </source>
</evidence>
<evidence type="ECO:0000256" key="6">
    <source>
        <dbReference type="SAM" id="Phobius"/>
    </source>
</evidence>
<feature type="transmembrane region" description="Helical" evidence="6">
    <location>
        <begin position="366"/>
        <end position="388"/>
    </location>
</feature>
<comment type="similarity">
    <text evidence="2">Belongs to the major facilitator superfamily. Sugar transporter (TC 2.A.1.1) family.</text>
</comment>
<protein>
    <recommendedName>
        <fullName evidence="7">Major facilitator superfamily (MFS) profile domain-containing protein</fullName>
    </recommendedName>
</protein>
<dbReference type="AlphaFoldDB" id="G9NK43"/>
<proteinExistence type="inferred from homology"/>
<dbReference type="GeneID" id="25784913"/>
<feature type="transmembrane region" description="Helical" evidence="6">
    <location>
        <begin position="434"/>
        <end position="455"/>
    </location>
</feature>
<evidence type="ECO:0000256" key="4">
    <source>
        <dbReference type="ARBA" id="ARBA00022989"/>
    </source>
</evidence>
<dbReference type="PANTHER" id="PTHR48022">
    <property type="entry name" value="PLASTIDIC GLUCOSE TRANSPORTER 4"/>
    <property type="match status" value="1"/>
</dbReference>
<feature type="transmembrane region" description="Helical" evidence="6">
    <location>
        <begin position="394"/>
        <end position="413"/>
    </location>
</feature>
<keyword evidence="9" id="KW-1185">Reference proteome</keyword>
<feature type="transmembrane region" description="Helical" evidence="6">
    <location>
        <begin position="177"/>
        <end position="196"/>
    </location>
</feature>
<accession>G9NK43</accession>
<keyword evidence="3 6" id="KW-0812">Transmembrane</keyword>
<name>G9NK43_HYPAI</name>
<comment type="caution">
    <text evidence="8">The sequence shown here is derived from an EMBL/GenBank/DDBJ whole genome shotgun (WGS) entry which is preliminary data.</text>
</comment>
<dbReference type="OrthoDB" id="6612291at2759"/>
<dbReference type="Gene3D" id="1.20.1250.20">
    <property type="entry name" value="MFS general substrate transporter like domains"/>
    <property type="match status" value="1"/>
</dbReference>
<feature type="transmembrane region" description="Helical" evidence="6">
    <location>
        <begin position="303"/>
        <end position="327"/>
    </location>
</feature>
<dbReference type="EMBL" id="ABDG02000017">
    <property type="protein sequence ID" value="EHK49263.1"/>
    <property type="molecule type" value="Genomic_DNA"/>
</dbReference>
<dbReference type="InterPro" id="IPR050360">
    <property type="entry name" value="MFS_Sugar_Transporters"/>
</dbReference>
<dbReference type="PROSITE" id="PS50850">
    <property type="entry name" value="MFS"/>
    <property type="match status" value="1"/>
</dbReference>
<feature type="transmembrane region" description="Helical" evidence="6">
    <location>
        <begin position="339"/>
        <end position="359"/>
    </location>
</feature>
<gene>
    <name evidence="8" type="ORF">TRIATDRAFT_49907</name>
</gene>
<organism evidence="8 9">
    <name type="scientific">Hypocrea atroviridis (strain ATCC 20476 / IMI 206040)</name>
    <name type="common">Trichoderma atroviride</name>
    <dbReference type="NCBI Taxonomy" id="452589"/>
    <lineage>
        <taxon>Eukaryota</taxon>
        <taxon>Fungi</taxon>
        <taxon>Dikarya</taxon>
        <taxon>Ascomycota</taxon>
        <taxon>Pezizomycotina</taxon>
        <taxon>Sordariomycetes</taxon>
        <taxon>Hypocreomycetidae</taxon>
        <taxon>Hypocreales</taxon>
        <taxon>Hypocreaceae</taxon>
        <taxon>Trichoderma</taxon>
    </lineage>
</organism>
<feature type="transmembrane region" description="Helical" evidence="6">
    <location>
        <begin position="75"/>
        <end position="99"/>
    </location>
</feature>
<feature type="domain" description="Major facilitator superfamily (MFS) profile" evidence="7">
    <location>
        <begin position="33"/>
        <end position="489"/>
    </location>
</feature>
<dbReference type="PANTHER" id="PTHR48022:SF41">
    <property type="entry name" value="MAJOR FACILITATOR SUPERFAMILY (MFS) PROFILE DOMAIN-CONTAINING PROTEIN"/>
    <property type="match status" value="1"/>
</dbReference>
<evidence type="ECO:0000313" key="9">
    <source>
        <dbReference type="Proteomes" id="UP000005426"/>
    </source>
</evidence>
<sequence>MTTTAHTLPVSAANGPKISLFTAVRQNPRLSLLSLWLMLIFLLYGYELVFLGSIASLPGFQAVFGVPQKTSATGFIIPTSWLSIWSVSGPLGNMIGAFFSGWSQEKIGRRPILGLSGIIQAATVAICYLADQAPSDYGRRSLYFVGKFTQGIAVGSILCVAQTYVSEVLPPLLRGPTLAWPSIFTVLGEIIGAVIIRSRVDVAGPESYRVPIAGQWAFSAIPVLLVIFLPESPAWLLRKGKEDAAVKASRKLQGSRAQASSGDQVMGYLREALALETAESASRLEHSYLDCFRPAHGNLRRTAIVIFTNFIPQLFGLAFLGHLTYVLEVTGMPASTASSWFTGGAVLSLVTNLVALWLLTKVERRLMLLSTLGFIWLMWLMAGIAGVFHGVASSWVLAAAAMLVNAAASLGAWPVSNIVAAEVSSLSLRAQTQGISVFAHSAVTVIFSSVLPYLYNSTAANLGGKIGFIYVGFITIGIAVSWWIIPDMKDRTPAEIDEMFEIGLPARKFKKYSSPSVDGK</sequence>
<dbReference type="eggNOG" id="KOG0254">
    <property type="taxonomic scope" value="Eukaryota"/>
</dbReference>
<feature type="transmembrane region" description="Helical" evidence="6">
    <location>
        <begin position="467"/>
        <end position="485"/>
    </location>
</feature>
<feature type="transmembrane region" description="Helical" evidence="6">
    <location>
        <begin position="35"/>
        <end position="55"/>
    </location>
</feature>
<keyword evidence="4 6" id="KW-1133">Transmembrane helix</keyword>
<feature type="transmembrane region" description="Helical" evidence="6">
    <location>
        <begin position="111"/>
        <end position="130"/>
    </location>
</feature>
<feature type="transmembrane region" description="Helical" evidence="6">
    <location>
        <begin position="216"/>
        <end position="237"/>
    </location>
</feature>
<reference evidence="8 9" key="1">
    <citation type="journal article" date="2011" name="Genome Biol.">
        <title>Comparative genome sequence analysis underscores mycoparasitism as the ancestral life style of Trichoderma.</title>
        <authorList>
            <person name="Kubicek C.P."/>
            <person name="Herrera-Estrella A."/>
            <person name="Seidl-Seiboth V."/>
            <person name="Martinez D.A."/>
            <person name="Druzhinina I.S."/>
            <person name="Thon M."/>
            <person name="Zeilinger S."/>
            <person name="Casas-Flores S."/>
            <person name="Horwitz B.A."/>
            <person name="Mukherjee P.K."/>
            <person name="Mukherjee M."/>
            <person name="Kredics L."/>
            <person name="Alcaraz L.D."/>
            <person name="Aerts A."/>
            <person name="Antal Z."/>
            <person name="Atanasova L."/>
            <person name="Cervantes-Badillo M.G."/>
            <person name="Challacombe J."/>
            <person name="Chertkov O."/>
            <person name="McCluskey K."/>
            <person name="Coulpier F."/>
            <person name="Deshpande N."/>
            <person name="von Doehren H."/>
            <person name="Ebbole D.J."/>
            <person name="Esquivel-Naranjo E.U."/>
            <person name="Fekete E."/>
            <person name="Flipphi M."/>
            <person name="Glaser F."/>
            <person name="Gomez-Rodriguez E.Y."/>
            <person name="Gruber S."/>
            <person name="Han C."/>
            <person name="Henrissat B."/>
            <person name="Hermosa R."/>
            <person name="Hernandez-Onate M."/>
            <person name="Karaffa L."/>
            <person name="Kosti I."/>
            <person name="Le Crom S."/>
            <person name="Lindquist E."/>
            <person name="Lucas S."/>
            <person name="Luebeck M."/>
            <person name="Luebeck P.S."/>
            <person name="Margeot A."/>
            <person name="Metz B."/>
            <person name="Misra M."/>
            <person name="Nevalainen H."/>
            <person name="Omann M."/>
            <person name="Packer N."/>
            <person name="Perrone G."/>
            <person name="Uresti-Rivera E.E."/>
            <person name="Salamov A."/>
            <person name="Schmoll M."/>
            <person name="Seiboth B."/>
            <person name="Shapiro H."/>
            <person name="Sukno S."/>
            <person name="Tamayo-Ramos J.A."/>
            <person name="Tisch D."/>
            <person name="Wiest A."/>
            <person name="Wilkinson H.H."/>
            <person name="Zhang M."/>
            <person name="Coutinho P.M."/>
            <person name="Kenerley C.M."/>
            <person name="Monte E."/>
            <person name="Baker S.E."/>
            <person name="Grigoriev I.V."/>
        </authorList>
    </citation>
    <scope>NUCLEOTIDE SEQUENCE [LARGE SCALE GENOMIC DNA]</scope>
    <source>
        <strain evidence="9">ATCC 20476 / IMI 206040</strain>
    </source>
</reference>
<dbReference type="Pfam" id="PF00083">
    <property type="entry name" value="Sugar_tr"/>
    <property type="match status" value="1"/>
</dbReference>
<dbReference type="GO" id="GO:0016020">
    <property type="term" value="C:membrane"/>
    <property type="evidence" value="ECO:0007669"/>
    <property type="project" value="UniProtKB-SubCell"/>
</dbReference>
<dbReference type="InterPro" id="IPR036259">
    <property type="entry name" value="MFS_trans_sf"/>
</dbReference>
<dbReference type="Proteomes" id="UP000005426">
    <property type="component" value="Unassembled WGS sequence"/>
</dbReference>
<evidence type="ECO:0000256" key="3">
    <source>
        <dbReference type="ARBA" id="ARBA00022692"/>
    </source>
</evidence>
<dbReference type="InterPro" id="IPR005828">
    <property type="entry name" value="MFS_sugar_transport-like"/>
</dbReference>
<dbReference type="HOGENOM" id="CLU_001265_11_0_1"/>
<comment type="subcellular location">
    <subcellularLocation>
        <location evidence="1">Membrane</location>
        <topology evidence="1">Multi-pass membrane protein</topology>
    </subcellularLocation>
</comment>
<keyword evidence="5 6" id="KW-0472">Membrane</keyword>
<evidence type="ECO:0000256" key="5">
    <source>
        <dbReference type="ARBA" id="ARBA00023136"/>
    </source>
</evidence>